<keyword evidence="2" id="KW-1185">Reference proteome</keyword>
<feature type="non-terminal residue" evidence="1">
    <location>
        <position position="55"/>
    </location>
</feature>
<dbReference type="Proteomes" id="UP000790377">
    <property type="component" value="Unassembled WGS sequence"/>
</dbReference>
<dbReference type="EMBL" id="MU267700">
    <property type="protein sequence ID" value="KAH7910797.1"/>
    <property type="molecule type" value="Genomic_DNA"/>
</dbReference>
<accession>A0ACB8ABX4</accession>
<evidence type="ECO:0000313" key="1">
    <source>
        <dbReference type="EMBL" id="KAH7910797.1"/>
    </source>
</evidence>
<feature type="non-terminal residue" evidence="1">
    <location>
        <position position="1"/>
    </location>
</feature>
<sequence length="55" mass="5535">LLVYRLSGIFSCIGAAIMTVVGLVASCLECIVSAIAGFFTGLVDCITGCLCCGSV</sequence>
<comment type="caution">
    <text evidence="1">The sequence shown here is derived from an EMBL/GenBank/DDBJ whole genome shotgun (WGS) entry which is preliminary data.</text>
</comment>
<organism evidence="1 2">
    <name type="scientific">Hygrophoropsis aurantiaca</name>
    <dbReference type="NCBI Taxonomy" id="72124"/>
    <lineage>
        <taxon>Eukaryota</taxon>
        <taxon>Fungi</taxon>
        <taxon>Dikarya</taxon>
        <taxon>Basidiomycota</taxon>
        <taxon>Agaricomycotina</taxon>
        <taxon>Agaricomycetes</taxon>
        <taxon>Agaricomycetidae</taxon>
        <taxon>Boletales</taxon>
        <taxon>Coniophorineae</taxon>
        <taxon>Hygrophoropsidaceae</taxon>
        <taxon>Hygrophoropsis</taxon>
    </lineage>
</organism>
<reference evidence="1" key="1">
    <citation type="journal article" date="2021" name="New Phytol.">
        <title>Evolutionary innovations through gain and loss of genes in the ectomycorrhizal Boletales.</title>
        <authorList>
            <person name="Wu G."/>
            <person name="Miyauchi S."/>
            <person name="Morin E."/>
            <person name="Kuo A."/>
            <person name="Drula E."/>
            <person name="Varga T."/>
            <person name="Kohler A."/>
            <person name="Feng B."/>
            <person name="Cao Y."/>
            <person name="Lipzen A."/>
            <person name="Daum C."/>
            <person name="Hundley H."/>
            <person name="Pangilinan J."/>
            <person name="Johnson J."/>
            <person name="Barry K."/>
            <person name="LaButti K."/>
            <person name="Ng V."/>
            <person name="Ahrendt S."/>
            <person name="Min B."/>
            <person name="Choi I.G."/>
            <person name="Park H."/>
            <person name="Plett J.M."/>
            <person name="Magnuson J."/>
            <person name="Spatafora J.W."/>
            <person name="Nagy L.G."/>
            <person name="Henrissat B."/>
            <person name="Grigoriev I.V."/>
            <person name="Yang Z.L."/>
            <person name="Xu J."/>
            <person name="Martin F.M."/>
        </authorList>
    </citation>
    <scope>NUCLEOTIDE SEQUENCE</scope>
    <source>
        <strain evidence="1">ATCC 28755</strain>
    </source>
</reference>
<evidence type="ECO:0000313" key="2">
    <source>
        <dbReference type="Proteomes" id="UP000790377"/>
    </source>
</evidence>
<gene>
    <name evidence="1" type="ORF">BJ138DRAFT_967879</name>
</gene>
<protein>
    <submittedName>
        <fullName evidence="1">Uncharacterized protein</fullName>
    </submittedName>
</protein>
<name>A0ACB8ABX4_9AGAM</name>
<proteinExistence type="predicted"/>